<sequence>MNKKVQATISNDLFGQILALKEYGNYKSLSAVVEESLEKTISEYSKLQSFRDYLDMRMHNEQP</sequence>
<accession>A0A2H4J008</accession>
<proteinExistence type="predicted"/>
<protein>
    <submittedName>
        <fullName evidence="1">Uncharacterized protein</fullName>
    </submittedName>
</protein>
<reference evidence="1" key="1">
    <citation type="submission" date="2017-06" db="EMBL/GenBank/DDBJ databases">
        <title>Novel phages from South African skin metaviromes.</title>
        <authorList>
            <person name="van Zyl L.J."/>
            <person name="Abrahams Y."/>
            <person name="Stander E.A."/>
            <person name="Kirby B.M."/>
            <person name="Clavaud C."/>
            <person name="Farcet C."/>
            <person name="Breton L."/>
            <person name="Trindade M.I."/>
        </authorList>
    </citation>
    <scope>NUCLEOTIDE SEQUENCE</scope>
</reference>
<organism evidence="1">
    <name type="scientific">uncultured Caudovirales phage</name>
    <dbReference type="NCBI Taxonomy" id="2100421"/>
    <lineage>
        <taxon>Viruses</taxon>
        <taxon>Duplodnaviria</taxon>
        <taxon>Heunggongvirae</taxon>
        <taxon>Uroviricota</taxon>
        <taxon>Caudoviricetes</taxon>
        <taxon>Peduoviridae</taxon>
        <taxon>Maltschvirus</taxon>
        <taxon>Maltschvirus maltsch</taxon>
    </lineage>
</organism>
<dbReference type="EMBL" id="MF417874">
    <property type="protein sequence ID" value="ASN68260.1"/>
    <property type="molecule type" value="Genomic_DNA"/>
</dbReference>
<gene>
    <name evidence="1" type="ORF">3S14_7</name>
</gene>
<name>A0A2H4J008_9CAUD</name>
<evidence type="ECO:0000313" key="1">
    <source>
        <dbReference type="EMBL" id="ASN68260.1"/>
    </source>
</evidence>